<keyword evidence="3" id="KW-0238">DNA-binding</keyword>
<dbReference type="GO" id="GO:0003677">
    <property type="term" value="F:DNA binding"/>
    <property type="evidence" value="ECO:0007669"/>
    <property type="project" value="UniProtKB-KW"/>
</dbReference>
<evidence type="ECO:0000256" key="2">
    <source>
        <dbReference type="ARBA" id="ARBA00022705"/>
    </source>
</evidence>
<dbReference type="GO" id="GO:0006260">
    <property type="term" value="P:DNA replication"/>
    <property type="evidence" value="ECO:0007669"/>
    <property type="project" value="UniProtKB-KW"/>
</dbReference>
<evidence type="ECO:0000256" key="3">
    <source>
        <dbReference type="ARBA" id="ARBA00023125"/>
    </source>
</evidence>
<dbReference type="GO" id="GO:0031390">
    <property type="term" value="C:Ctf18 RFC-like complex"/>
    <property type="evidence" value="ECO:0007669"/>
    <property type="project" value="InterPro"/>
</dbReference>
<comment type="similarity">
    <text evidence="6">Belongs to the CTF8 family.</text>
</comment>
<evidence type="ECO:0000256" key="6">
    <source>
        <dbReference type="ARBA" id="ARBA00038447"/>
    </source>
</evidence>
<evidence type="ECO:0000313" key="9">
    <source>
        <dbReference type="Proteomes" id="UP000219286"/>
    </source>
</evidence>
<gene>
    <name evidence="8" type="ORF">A9Z42_0040370</name>
</gene>
<dbReference type="InterPro" id="IPR018607">
    <property type="entry name" value="Ctf8"/>
</dbReference>
<dbReference type="AlphaFoldDB" id="A0A2H2ZFK0"/>
<dbReference type="Pfam" id="PF09696">
    <property type="entry name" value="Ctf8"/>
    <property type="match status" value="1"/>
</dbReference>
<keyword evidence="2" id="KW-0235">DNA replication</keyword>
<accession>A0A2H2ZFK0</accession>
<organism evidence="8 9">
    <name type="scientific">Trichoderma parareesei</name>
    <name type="common">Filamentous fungus</name>
    <dbReference type="NCBI Taxonomy" id="858221"/>
    <lineage>
        <taxon>Eukaryota</taxon>
        <taxon>Fungi</taxon>
        <taxon>Dikarya</taxon>
        <taxon>Ascomycota</taxon>
        <taxon>Pezizomycotina</taxon>
        <taxon>Sordariomycetes</taxon>
        <taxon>Hypocreomycetidae</taxon>
        <taxon>Hypocreales</taxon>
        <taxon>Hypocreaceae</taxon>
        <taxon>Trichoderma</taxon>
    </lineage>
</organism>
<dbReference type="PANTHER" id="PTHR28605">
    <property type="entry name" value="CTF8, CHROMOSOME TRANSMISSION FIDELITY FACTOR 8 HOMOLOG (S. CEREVISIAE)"/>
    <property type="match status" value="1"/>
</dbReference>
<dbReference type="OrthoDB" id="121932at2759"/>
<evidence type="ECO:0000256" key="1">
    <source>
        <dbReference type="ARBA" id="ARBA00004123"/>
    </source>
</evidence>
<keyword evidence="4" id="KW-0539">Nucleus</keyword>
<keyword evidence="9" id="KW-1185">Reference proteome</keyword>
<comment type="caution">
    <text evidence="8">The sequence shown here is derived from an EMBL/GenBank/DDBJ whole genome shotgun (WGS) entry which is preliminary data.</text>
</comment>
<protein>
    <recommendedName>
        <fullName evidence="10">Chromosome transmission fidelity protein 8</fullName>
    </recommendedName>
</protein>
<dbReference type="Proteomes" id="UP000219286">
    <property type="component" value="Unassembled WGS sequence"/>
</dbReference>
<name>A0A2H2ZFK0_TRIPA</name>
<evidence type="ECO:0000256" key="5">
    <source>
        <dbReference type="ARBA" id="ARBA00023306"/>
    </source>
</evidence>
<proteinExistence type="inferred from homology"/>
<keyword evidence="5" id="KW-0131">Cell cycle</keyword>
<sequence length="152" mass="16580">MSSTTAKLYPPSKNPSPTPNSLPTLLQTPSGLAILELQGSINLPQDAHGEPLKDVELGRLEFPDYAPDAIGTAWMKRVHMYIGQHQRLTGEVKKLPKALAVVRRRQNRVLQGSGGTYVEEGDNNLEVVEIVKYKLMFGSRPEPVGTAHAPAS</sequence>
<dbReference type="GO" id="GO:0007064">
    <property type="term" value="P:mitotic sister chromatid cohesion"/>
    <property type="evidence" value="ECO:0007669"/>
    <property type="project" value="InterPro"/>
</dbReference>
<comment type="subcellular location">
    <subcellularLocation>
        <location evidence="1">Nucleus</location>
    </subcellularLocation>
</comment>
<evidence type="ECO:0000256" key="7">
    <source>
        <dbReference type="SAM" id="MobiDB-lite"/>
    </source>
</evidence>
<evidence type="ECO:0008006" key="10">
    <source>
        <dbReference type="Google" id="ProtNLM"/>
    </source>
</evidence>
<dbReference type="PANTHER" id="PTHR28605:SF1">
    <property type="entry name" value="CHROMOSOME TRANSMISSION FIDELITY FACTOR 8"/>
    <property type="match status" value="1"/>
</dbReference>
<reference evidence="8 9" key="1">
    <citation type="journal article" date="2015" name="Genome Announc.">
        <title>Genome sequence and annotation of Trichoderma parareesei, the ancestor of the cellulase producer Trichoderma reesei.</title>
        <authorList>
            <person name="Yang D."/>
            <person name="Pomraning K."/>
            <person name="Kopchinskiy A."/>
            <person name="Karimi Aghcheh R."/>
            <person name="Atanasova L."/>
            <person name="Chenthamara K."/>
            <person name="Baker S.E."/>
            <person name="Zhang R."/>
            <person name="Shen Q."/>
            <person name="Freitag M."/>
            <person name="Kubicek C.P."/>
            <person name="Druzhinina I.S."/>
        </authorList>
    </citation>
    <scope>NUCLEOTIDE SEQUENCE [LARGE SCALE GENOMIC DNA]</scope>
    <source>
        <strain evidence="8 9">CBS 125925</strain>
    </source>
</reference>
<dbReference type="EMBL" id="LFMI01000417">
    <property type="protein sequence ID" value="OTA03572.1"/>
    <property type="molecule type" value="Genomic_DNA"/>
</dbReference>
<evidence type="ECO:0000313" key="8">
    <source>
        <dbReference type="EMBL" id="OTA03572.1"/>
    </source>
</evidence>
<evidence type="ECO:0000256" key="4">
    <source>
        <dbReference type="ARBA" id="ARBA00023242"/>
    </source>
</evidence>
<feature type="region of interest" description="Disordered" evidence="7">
    <location>
        <begin position="1"/>
        <end position="25"/>
    </location>
</feature>